<dbReference type="CDD" id="cd09129">
    <property type="entry name" value="PLDc_unchar2_1"/>
    <property type="match status" value="1"/>
</dbReference>
<dbReference type="GO" id="GO:0006793">
    <property type="term" value="P:phosphorus metabolic process"/>
    <property type="evidence" value="ECO:0007669"/>
    <property type="project" value="UniProtKB-ARBA"/>
</dbReference>
<keyword evidence="6" id="KW-0443">Lipid metabolism</keyword>
<evidence type="ECO:0000256" key="4">
    <source>
        <dbReference type="ARBA" id="ARBA00022801"/>
    </source>
</evidence>
<evidence type="ECO:0000256" key="2">
    <source>
        <dbReference type="ARBA" id="ARBA00008664"/>
    </source>
</evidence>
<comment type="caution">
    <text evidence="8">The sequence shown here is derived from an EMBL/GenBank/DDBJ whole genome shotgun (WGS) entry which is preliminary data.</text>
</comment>
<dbReference type="PROSITE" id="PS50035">
    <property type="entry name" value="PLD"/>
    <property type="match status" value="1"/>
</dbReference>
<dbReference type="SUPFAM" id="SSF56024">
    <property type="entry name" value="Phospholipase D/nuclease"/>
    <property type="match status" value="2"/>
</dbReference>
<dbReference type="GO" id="GO:0016740">
    <property type="term" value="F:transferase activity"/>
    <property type="evidence" value="ECO:0007669"/>
    <property type="project" value="UniProtKB-KW"/>
</dbReference>
<name>A0A6V6Y646_9FIRM</name>
<dbReference type="GO" id="GO:0016042">
    <property type="term" value="P:lipid catabolic process"/>
    <property type="evidence" value="ECO:0007669"/>
    <property type="project" value="UniProtKB-KW"/>
</dbReference>
<dbReference type="PANTHER" id="PTHR43856:SF1">
    <property type="entry name" value="MITOCHONDRIAL CARDIOLIPIN HYDROLASE"/>
    <property type="match status" value="1"/>
</dbReference>
<dbReference type="Proteomes" id="UP000586454">
    <property type="component" value="Unassembled WGS sequence"/>
</dbReference>
<dbReference type="GO" id="GO:0004630">
    <property type="term" value="F:phospholipase D activity"/>
    <property type="evidence" value="ECO:0007669"/>
    <property type="project" value="UniProtKB-EC"/>
</dbReference>
<dbReference type="EC" id="3.1.4.4" evidence="3"/>
<gene>
    <name evidence="8" type="primary">clsA</name>
    <name evidence="8" type="ORF">PEPNEM18_01337</name>
</gene>
<evidence type="ECO:0000256" key="5">
    <source>
        <dbReference type="ARBA" id="ARBA00022963"/>
    </source>
</evidence>
<evidence type="ECO:0000256" key="3">
    <source>
        <dbReference type="ARBA" id="ARBA00012027"/>
    </source>
</evidence>
<evidence type="ECO:0000313" key="9">
    <source>
        <dbReference type="Proteomes" id="UP000586454"/>
    </source>
</evidence>
<keyword evidence="5" id="KW-0442">Lipid degradation</keyword>
<dbReference type="EMBL" id="CAIJCS010000022">
    <property type="protein sequence ID" value="CAC9934067.1"/>
    <property type="molecule type" value="Genomic_DNA"/>
</dbReference>
<dbReference type="PANTHER" id="PTHR43856">
    <property type="entry name" value="CARDIOLIPIN HYDROLASE"/>
    <property type="match status" value="1"/>
</dbReference>
<evidence type="ECO:0000256" key="1">
    <source>
        <dbReference type="ARBA" id="ARBA00000798"/>
    </source>
</evidence>
<dbReference type="Pfam" id="PF13091">
    <property type="entry name" value="PLDc_2"/>
    <property type="match status" value="1"/>
</dbReference>
<feature type="domain" description="PLD phosphodiesterase" evidence="7">
    <location>
        <begin position="369"/>
        <end position="400"/>
    </location>
</feature>
<dbReference type="CDD" id="cd09130">
    <property type="entry name" value="PLDc_unchar2_2"/>
    <property type="match status" value="1"/>
</dbReference>
<dbReference type="InterPro" id="IPR001736">
    <property type="entry name" value="PLipase_D/transphosphatidylase"/>
</dbReference>
<sequence>MKQVKSKRKLLLIILLLLIPVIYSLMTKNPEGTNISGNPELTEAEFIYDLSYVKEGKKIHEQNIFNREMETIKNAEEFLVVDFFLFNDEYNKELKFPNQVEAMTDLLIEKKKARPSMPILFVTDPINNFYGAYEEDNIKRLRDAGVQVVVTDLNQMRDSNPLFSGFYRAYIQWFGTGGRGWIRNFFARDGEKVTVRSILKLANFKGNHRKVVISEKEAVVASANPHDPSAYHSNVAMVFRGKPMEDLIRSESVFFDEIPEAINNFRCNVEDSPYRLKVITEEKIHNALSENIRKSKKGDKIRVGIFYISEFEILKELGEAAKRGVDVRIIADLNKDAFGIEKNGSPNRPALSELKDEVPEIQVRWYNTHGEQFHTKMIYFDFQDRAPYAILGSANYTRRNLNNYNLETNVAVEMERHSPMHEEIDRYFNRLWNNEDGEYTLPFVAYYEGGFFMRHLWKLQEVTGICTW</sequence>
<comment type="catalytic activity">
    <reaction evidence="1">
        <text>a 1,2-diacyl-sn-glycero-3-phosphocholine + H2O = a 1,2-diacyl-sn-glycero-3-phosphate + choline + H(+)</text>
        <dbReference type="Rhea" id="RHEA:14445"/>
        <dbReference type="ChEBI" id="CHEBI:15354"/>
        <dbReference type="ChEBI" id="CHEBI:15377"/>
        <dbReference type="ChEBI" id="CHEBI:15378"/>
        <dbReference type="ChEBI" id="CHEBI:57643"/>
        <dbReference type="ChEBI" id="CHEBI:58608"/>
        <dbReference type="EC" id="3.1.4.4"/>
    </reaction>
</comment>
<evidence type="ECO:0000259" key="7">
    <source>
        <dbReference type="PROSITE" id="PS50035"/>
    </source>
</evidence>
<keyword evidence="9" id="KW-1185">Reference proteome</keyword>
<proteinExistence type="inferred from homology"/>
<reference evidence="8 9" key="1">
    <citation type="submission" date="2020-06" db="EMBL/GenBank/DDBJ databases">
        <authorList>
            <person name="Criscuolo A."/>
        </authorList>
    </citation>
    <scope>NUCLEOTIDE SEQUENCE [LARGE SCALE GENOMIC DNA]</scope>
    <source>
        <strain evidence="8">1804121828</strain>
    </source>
</reference>
<dbReference type="GO" id="GO:0016891">
    <property type="term" value="F:RNA endonuclease activity producing 5'-phosphomonoesters, hydrolytic mechanism"/>
    <property type="evidence" value="ECO:0007669"/>
    <property type="project" value="TreeGrafter"/>
</dbReference>
<comment type="similarity">
    <text evidence="2">Belongs to the phospholipase D family.</text>
</comment>
<evidence type="ECO:0000313" key="8">
    <source>
        <dbReference type="EMBL" id="CAC9934067.1"/>
    </source>
</evidence>
<protein>
    <recommendedName>
        <fullName evidence="3">phospholipase D</fullName>
        <ecNumber evidence="3">3.1.4.4</ecNumber>
    </recommendedName>
</protein>
<dbReference type="Gene3D" id="3.30.870.10">
    <property type="entry name" value="Endonuclease Chain A"/>
    <property type="match status" value="2"/>
</dbReference>
<organism evidence="8 9">
    <name type="scientific">Aedoeadaptatus nemausensis</name>
    <dbReference type="NCBI Taxonomy" id="2582829"/>
    <lineage>
        <taxon>Bacteria</taxon>
        <taxon>Bacillati</taxon>
        <taxon>Bacillota</taxon>
        <taxon>Tissierellia</taxon>
        <taxon>Tissierellales</taxon>
        <taxon>Peptoniphilaceae</taxon>
        <taxon>Aedoeadaptatus</taxon>
    </lineage>
</organism>
<dbReference type="InterPro" id="IPR051406">
    <property type="entry name" value="PLD_domain"/>
</dbReference>
<evidence type="ECO:0000256" key="6">
    <source>
        <dbReference type="ARBA" id="ARBA00023098"/>
    </source>
</evidence>
<dbReference type="AlphaFoldDB" id="A0A6V6Y646"/>
<accession>A0A6V6Y646</accession>
<dbReference type="RefSeq" id="WP_246285914.1">
    <property type="nucleotide sequence ID" value="NZ_CAIJCS010000022.1"/>
</dbReference>
<keyword evidence="4" id="KW-0378">Hydrolase</keyword>
<keyword evidence="8" id="KW-0808">Transferase</keyword>
<dbReference type="InterPro" id="IPR025202">
    <property type="entry name" value="PLD-like_dom"/>
</dbReference>